<name>A0A1Y6C3A5_9PROT</name>
<dbReference type="STRING" id="560819.SAMN05428998_111145"/>
<dbReference type="Proteomes" id="UP000192917">
    <property type="component" value="Unassembled WGS sequence"/>
</dbReference>
<accession>A0A1Y6C3A5</accession>
<evidence type="ECO:0000313" key="1">
    <source>
        <dbReference type="EMBL" id="SMF33675.1"/>
    </source>
</evidence>
<dbReference type="RefSeq" id="WP_085123515.1">
    <property type="nucleotide sequence ID" value="NZ_FWZX01000011.1"/>
</dbReference>
<proteinExistence type="predicted"/>
<gene>
    <name evidence="1" type="ORF">SAMN05428998_111145</name>
</gene>
<evidence type="ECO:0000313" key="2">
    <source>
        <dbReference type="Proteomes" id="UP000192917"/>
    </source>
</evidence>
<reference evidence="1 2" key="1">
    <citation type="submission" date="2017-04" db="EMBL/GenBank/DDBJ databases">
        <authorList>
            <person name="Afonso C.L."/>
            <person name="Miller P.J."/>
            <person name="Scott M.A."/>
            <person name="Spackman E."/>
            <person name="Goraichik I."/>
            <person name="Dimitrov K.M."/>
            <person name="Suarez D.L."/>
            <person name="Swayne D.E."/>
        </authorList>
    </citation>
    <scope>NUCLEOTIDE SEQUENCE [LARGE SCALE GENOMIC DNA]</scope>
    <source>
        <strain evidence="1 2">USBA 355</strain>
    </source>
</reference>
<sequence length="188" mass="19970">MIFPGQLGPICRFLEDLGLDCGPGAVPPDSFLPGVAIAEGRLLYDSERLGSPGDLLHEAGHIALVPARFRGQLDDDVDAVIAGLLAGEGEAPPDAAEREALAHTEVMAIAWSYAAARRIGVPATCLFWPGTYRMPPGQTPDQLAGQLEQGLFIGIQWLARFGFCAAPPPFGDPAAPDPFPAMRRWLAD</sequence>
<protein>
    <submittedName>
        <fullName evidence="1">Uncharacterized protein</fullName>
    </submittedName>
</protein>
<organism evidence="1 2">
    <name type="scientific">Tistlia consotensis USBA 355</name>
    <dbReference type="NCBI Taxonomy" id="560819"/>
    <lineage>
        <taxon>Bacteria</taxon>
        <taxon>Pseudomonadati</taxon>
        <taxon>Pseudomonadota</taxon>
        <taxon>Alphaproteobacteria</taxon>
        <taxon>Rhodospirillales</taxon>
        <taxon>Rhodovibrionaceae</taxon>
        <taxon>Tistlia</taxon>
    </lineage>
</organism>
<dbReference type="EMBL" id="FWZX01000011">
    <property type="protein sequence ID" value="SMF33675.1"/>
    <property type="molecule type" value="Genomic_DNA"/>
</dbReference>
<keyword evidence="2" id="KW-1185">Reference proteome</keyword>
<dbReference type="AlphaFoldDB" id="A0A1Y6C3A5"/>